<evidence type="ECO:0000313" key="4">
    <source>
        <dbReference type="Proteomes" id="UP000772434"/>
    </source>
</evidence>
<feature type="domain" description="Fungal-type protein kinase" evidence="2">
    <location>
        <begin position="17"/>
        <end position="156"/>
    </location>
</feature>
<accession>A0A9P5UGU0</accession>
<name>A0A9P5UGU0_9AGAR</name>
<comment type="caution">
    <text evidence="3">The sequence shown here is derived from an EMBL/GenBank/DDBJ whole genome shotgun (WGS) entry which is preliminary data.</text>
</comment>
<dbReference type="EMBL" id="JADNRY010000001">
    <property type="protein sequence ID" value="KAF9078797.1"/>
    <property type="molecule type" value="Genomic_DNA"/>
</dbReference>
<proteinExistence type="predicted"/>
<dbReference type="Proteomes" id="UP000772434">
    <property type="component" value="Unassembled WGS sequence"/>
</dbReference>
<gene>
    <name evidence="3" type="ORF">BDP27DRAFT_29466</name>
</gene>
<sequence length="171" mass="19179">MAEVVRQRTLTPLAFCKVTVDDKVDDTKTVMLGGYDLAGQPVVNLVTTLVPAPASQQSVGPSLPSDRNHPSQSLTSESTTSSTSTRTHLPPRQPLAREQPVHSRRYHYRIVFKQYATTIYNERNLGNIINGLTEVVVALHFIHQAGWAHRDISGGEFVLVLRARYWVAWRF</sequence>
<dbReference type="InterPro" id="IPR040976">
    <property type="entry name" value="Pkinase_fungal"/>
</dbReference>
<feature type="region of interest" description="Disordered" evidence="1">
    <location>
        <begin position="54"/>
        <end position="101"/>
    </location>
</feature>
<evidence type="ECO:0000256" key="1">
    <source>
        <dbReference type="SAM" id="MobiDB-lite"/>
    </source>
</evidence>
<keyword evidence="4" id="KW-1185">Reference proteome</keyword>
<protein>
    <recommendedName>
        <fullName evidence="2">Fungal-type protein kinase domain-containing protein</fullName>
    </recommendedName>
</protein>
<feature type="compositionally biased region" description="Low complexity" evidence="1">
    <location>
        <begin position="71"/>
        <end position="87"/>
    </location>
</feature>
<reference evidence="3" key="1">
    <citation type="submission" date="2020-11" db="EMBL/GenBank/DDBJ databases">
        <authorList>
            <consortium name="DOE Joint Genome Institute"/>
            <person name="Ahrendt S."/>
            <person name="Riley R."/>
            <person name="Andreopoulos W."/>
            <person name="Labutti K."/>
            <person name="Pangilinan J."/>
            <person name="Ruiz-Duenas F.J."/>
            <person name="Barrasa J.M."/>
            <person name="Sanchez-Garcia M."/>
            <person name="Camarero S."/>
            <person name="Miyauchi S."/>
            <person name="Serrano A."/>
            <person name="Linde D."/>
            <person name="Babiker R."/>
            <person name="Drula E."/>
            <person name="Ayuso-Fernandez I."/>
            <person name="Pacheco R."/>
            <person name="Padilla G."/>
            <person name="Ferreira P."/>
            <person name="Barriuso J."/>
            <person name="Kellner H."/>
            <person name="Castanera R."/>
            <person name="Alfaro M."/>
            <person name="Ramirez L."/>
            <person name="Pisabarro A.G."/>
            <person name="Kuo A."/>
            <person name="Tritt A."/>
            <person name="Lipzen A."/>
            <person name="He G."/>
            <person name="Yan M."/>
            <person name="Ng V."/>
            <person name="Cullen D."/>
            <person name="Martin F."/>
            <person name="Rosso M.-N."/>
            <person name="Henrissat B."/>
            <person name="Hibbett D."/>
            <person name="Martinez A.T."/>
            <person name="Grigoriev I.V."/>
        </authorList>
    </citation>
    <scope>NUCLEOTIDE SEQUENCE</scope>
    <source>
        <strain evidence="3">AH 40177</strain>
    </source>
</reference>
<evidence type="ECO:0000313" key="3">
    <source>
        <dbReference type="EMBL" id="KAF9078797.1"/>
    </source>
</evidence>
<dbReference type="AlphaFoldDB" id="A0A9P5UGU0"/>
<evidence type="ECO:0000259" key="2">
    <source>
        <dbReference type="Pfam" id="PF17667"/>
    </source>
</evidence>
<dbReference type="OrthoDB" id="312874at2759"/>
<dbReference type="Pfam" id="PF17667">
    <property type="entry name" value="Pkinase_fungal"/>
    <property type="match status" value="1"/>
</dbReference>
<organism evidence="3 4">
    <name type="scientific">Rhodocollybia butyracea</name>
    <dbReference type="NCBI Taxonomy" id="206335"/>
    <lineage>
        <taxon>Eukaryota</taxon>
        <taxon>Fungi</taxon>
        <taxon>Dikarya</taxon>
        <taxon>Basidiomycota</taxon>
        <taxon>Agaricomycotina</taxon>
        <taxon>Agaricomycetes</taxon>
        <taxon>Agaricomycetidae</taxon>
        <taxon>Agaricales</taxon>
        <taxon>Marasmiineae</taxon>
        <taxon>Omphalotaceae</taxon>
        <taxon>Rhodocollybia</taxon>
    </lineage>
</organism>